<proteinExistence type="predicted"/>
<dbReference type="Gene3D" id="1.10.1040.50">
    <property type="match status" value="1"/>
</dbReference>
<dbReference type="SUPFAM" id="SSF48179">
    <property type="entry name" value="6-phosphogluconate dehydrogenase C-terminal domain-like"/>
    <property type="match status" value="2"/>
</dbReference>
<evidence type="ECO:0000313" key="12">
    <source>
        <dbReference type="Proteomes" id="UP000195667"/>
    </source>
</evidence>
<gene>
    <name evidence="11" type="ORF">CRENPOLYSF1_890026</name>
</gene>
<dbReference type="UniPathway" id="UPA00659"/>
<dbReference type="GO" id="GO:0006635">
    <property type="term" value="P:fatty acid beta-oxidation"/>
    <property type="evidence" value="ECO:0007669"/>
    <property type="project" value="UniProtKB-UniPathway"/>
</dbReference>
<dbReference type="InterPro" id="IPR029045">
    <property type="entry name" value="ClpP/crotonase-like_dom_sf"/>
</dbReference>
<dbReference type="InterPro" id="IPR036291">
    <property type="entry name" value="NAD(P)-bd_dom_sf"/>
</dbReference>
<dbReference type="OrthoDB" id="5389341at2"/>
<dbReference type="PANTHER" id="PTHR48075">
    <property type="entry name" value="3-HYDROXYACYL-COA DEHYDROGENASE FAMILY PROTEIN"/>
    <property type="match status" value="1"/>
</dbReference>
<evidence type="ECO:0000256" key="1">
    <source>
        <dbReference type="ARBA" id="ARBA00005005"/>
    </source>
</evidence>
<evidence type="ECO:0000259" key="9">
    <source>
        <dbReference type="Pfam" id="PF00725"/>
    </source>
</evidence>
<dbReference type="SUPFAM" id="SSF51735">
    <property type="entry name" value="NAD(P)-binding Rossmann-fold domains"/>
    <property type="match status" value="1"/>
</dbReference>
<dbReference type="EMBL" id="FUKI01000169">
    <property type="protein sequence ID" value="SJM96356.1"/>
    <property type="molecule type" value="Genomic_DNA"/>
</dbReference>
<keyword evidence="5" id="KW-0520">NAD</keyword>
<keyword evidence="4" id="KW-0560">Oxidoreductase</keyword>
<protein>
    <submittedName>
        <fullName evidence="11">3-hydroxyacyl-CoA dehydrogenase</fullName>
    </submittedName>
</protein>
<reference evidence="12" key="1">
    <citation type="submission" date="2017-02" db="EMBL/GenBank/DDBJ databases">
        <authorList>
            <person name="Daims H."/>
        </authorList>
    </citation>
    <scope>NUCLEOTIDE SEQUENCE [LARGE SCALE GENOMIC DNA]</scope>
</reference>
<dbReference type="Pfam" id="PF02737">
    <property type="entry name" value="3HCDH_N"/>
    <property type="match status" value="1"/>
</dbReference>
<evidence type="ECO:0000259" key="10">
    <source>
        <dbReference type="Pfam" id="PF02737"/>
    </source>
</evidence>
<dbReference type="Proteomes" id="UP000195667">
    <property type="component" value="Unassembled WGS sequence"/>
</dbReference>
<evidence type="ECO:0000256" key="8">
    <source>
        <dbReference type="SAM" id="SignalP"/>
    </source>
</evidence>
<evidence type="ECO:0000256" key="7">
    <source>
        <dbReference type="ARBA" id="ARBA00049556"/>
    </source>
</evidence>
<feature type="chain" id="PRO_5012774479" evidence="8">
    <location>
        <begin position="20"/>
        <end position="764"/>
    </location>
</feature>
<evidence type="ECO:0000256" key="6">
    <source>
        <dbReference type="ARBA" id="ARBA00023098"/>
    </source>
</evidence>
<feature type="domain" description="3-hydroxyacyl-CoA dehydrogenase NAD binding" evidence="10">
    <location>
        <begin position="5"/>
        <end position="189"/>
    </location>
</feature>
<dbReference type="RefSeq" id="WP_087145186.1">
    <property type="nucleotide sequence ID" value="NZ_FUKI01000169.1"/>
</dbReference>
<dbReference type="Pfam" id="PF00378">
    <property type="entry name" value="ECH_1"/>
    <property type="match status" value="1"/>
</dbReference>
<dbReference type="CDD" id="cd06558">
    <property type="entry name" value="crotonase-like"/>
    <property type="match status" value="1"/>
</dbReference>
<keyword evidence="12" id="KW-1185">Reference proteome</keyword>
<evidence type="ECO:0000256" key="3">
    <source>
        <dbReference type="ARBA" id="ARBA00022963"/>
    </source>
</evidence>
<dbReference type="InterPro" id="IPR001753">
    <property type="entry name" value="Enoyl-CoA_hydra/iso"/>
</dbReference>
<evidence type="ECO:0000256" key="2">
    <source>
        <dbReference type="ARBA" id="ARBA00022832"/>
    </source>
</evidence>
<feature type="signal peptide" evidence="8">
    <location>
        <begin position="1"/>
        <end position="19"/>
    </location>
</feature>
<dbReference type="InterPro" id="IPR006176">
    <property type="entry name" value="3-OHacyl-CoA_DH_NAD-bd"/>
</dbReference>
<dbReference type="Pfam" id="PF00725">
    <property type="entry name" value="3HCDH"/>
    <property type="match status" value="2"/>
</dbReference>
<keyword evidence="2" id="KW-0276">Fatty acid metabolism</keyword>
<accession>A0A1R4HJG0</accession>
<dbReference type="Gene3D" id="3.90.226.10">
    <property type="entry name" value="2-enoyl-CoA Hydratase, Chain A, domain 1"/>
    <property type="match status" value="1"/>
</dbReference>
<feature type="domain" description="3-hydroxyacyl-CoA dehydrogenase C-terminal" evidence="9">
    <location>
        <begin position="339"/>
        <end position="393"/>
    </location>
</feature>
<dbReference type="AlphaFoldDB" id="A0A1R4HJG0"/>
<sequence>MAINKVAVIGAGVMGAAIAAQFTNAGTPVYLLDIVPEQGSNRNAIAETAIQKLLKADPAAFMHPSNARLITPGNIEDHLALLADVDWVIEAVVEKPQIKQALYQKLVTVCHKDCIISSNTSTLPLAVLVDGLGEGFAERFMISHFFNPPRYMRLLELVTAVNTRPDLINTVTDFADVKLGKNCVLCNDTPGFIANRIGIYWLQCAILEAIELELSVEQADSILSTPFGIPKTGVFGLLDLIGLDLIPPILHSMSHALPPDDAFQAISQLAQRVQDMIAAGFTGRKAKGGFYRLNTQHIKESINLRTGEYSPSHKIDAPKTDNLAALLVAPDKLSQYAWRVLSQTLQYAASLIPEIADDIVTVDAAMRDGYNWAYGPFELLDRIGVDNFVARLQAEQRPVPALLRNKQALYLVNTGQLHFATLTSVYQPVRRDKALLQLADMKRLHPTILSNASASLWDIGDGVACLEFHSKMNTLDMDSMALIRHSIDKVNAGFSALVIHNDGEHFSAGANLGLLIKAIHHQDWSAVELLISQGQHTYQALKYAPFPVVAAPSGLALGGGCEILLHCDAIQAHAELYMGLVEVGVGLIPGWGGCKEYLRRWLNFAKLPKGPVPPVVKAFETLGLAKVSKSAAEAKELLFLSASDGISMNKNRLLADAKAKALLLSKNYTPPQPSVYPLPGKTADVLLLMEVNSLQAQGKATEYDVSVATQLAYVLSGGDCDITEPLSEADMLELELNAFVTLTKQAGTLARLEHMLKTGKPLRN</sequence>
<comment type="pathway">
    <text evidence="1">Lipid metabolism; fatty acid beta-oxidation.</text>
</comment>
<keyword evidence="8" id="KW-0732">Signal</keyword>
<evidence type="ECO:0000256" key="5">
    <source>
        <dbReference type="ARBA" id="ARBA00023027"/>
    </source>
</evidence>
<dbReference type="PANTHER" id="PTHR48075:SF7">
    <property type="entry name" value="3-HYDROXYACYL-COA DEHYDROGENASE-RELATED"/>
    <property type="match status" value="1"/>
</dbReference>
<dbReference type="InterPro" id="IPR008927">
    <property type="entry name" value="6-PGluconate_DH-like_C_sf"/>
</dbReference>
<dbReference type="GO" id="GO:0003857">
    <property type="term" value="F:(3S)-3-hydroxyacyl-CoA dehydrogenase (NAD+) activity"/>
    <property type="evidence" value="ECO:0007669"/>
    <property type="project" value="UniProtKB-EC"/>
</dbReference>
<dbReference type="Gene3D" id="3.40.50.720">
    <property type="entry name" value="NAD(P)-binding Rossmann-like Domain"/>
    <property type="match status" value="1"/>
</dbReference>
<feature type="domain" description="3-hydroxyacyl-CoA dehydrogenase C-terminal" evidence="9">
    <location>
        <begin position="191"/>
        <end position="292"/>
    </location>
</feature>
<evidence type="ECO:0000256" key="4">
    <source>
        <dbReference type="ARBA" id="ARBA00023002"/>
    </source>
</evidence>
<evidence type="ECO:0000313" key="11">
    <source>
        <dbReference type="EMBL" id="SJM96356.1"/>
    </source>
</evidence>
<keyword evidence="3" id="KW-0442">Lipid degradation</keyword>
<organism evidence="11 12">
    <name type="scientific">Crenothrix polyspora</name>
    <dbReference type="NCBI Taxonomy" id="360316"/>
    <lineage>
        <taxon>Bacteria</taxon>
        <taxon>Pseudomonadati</taxon>
        <taxon>Pseudomonadota</taxon>
        <taxon>Gammaproteobacteria</taxon>
        <taxon>Methylococcales</taxon>
        <taxon>Crenotrichaceae</taxon>
        <taxon>Crenothrix</taxon>
    </lineage>
</organism>
<dbReference type="InterPro" id="IPR006108">
    <property type="entry name" value="3HC_DH_C"/>
</dbReference>
<dbReference type="GO" id="GO:0070403">
    <property type="term" value="F:NAD+ binding"/>
    <property type="evidence" value="ECO:0007669"/>
    <property type="project" value="InterPro"/>
</dbReference>
<dbReference type="SUPFAM" id="SSF52096">
    <property type="entry name" value="ClpP/crotonase"/>
    <property type="match status" value="1"/>
</dbReference>
<comment type="catalytic activity">
    <reaction evidence="7">
        <text>a (3S)-3-hydroxyacyl-CoA + NAD(+) = a 3-oxoacyl-CoA + NADH + H(+)</text>
        <dbReference type="Rhea" id="RHEA:22432"/>
        <dbReference type="ChEBI" id="CHEBI:15378"/>
        <dbReference type="ChEBI" id="CHEBI:57318"/>
        <dbReference type="ChEBI" id="CHEBI:57540"/>
        <dbReference type="ChEBI" id="CHEBI:57945"/>
        <dbReference type="ChEBI" id="CHEBI:90726"/>
        <dbReference type="EC" id="1.1.1.35"/>
    </reaction>
</comment>
<keyword evidence="6" id="KW-0443">Lipid metabolism</keyword>
<name>A0A1R4HJG0_9GAMM</name>